<accession>A0A1S2Z9B2</accession>
<dbReference type="RefSeq" id="XP_007515859.1">
    <property type="nucleotide sequence ID" value="XM_007515797.2"/>
</dbReference>
<evidence type="ECO:0000313" key="6">
    <source>
        <dbReference type="RefSeq" id="XP_007515859.1"/>
    </source>
</evidence>
<dbReference type="InParanoid" id="A0A1S2Z9B2"/>
<dbReference type="GO" id="GO:0005886">
    <property type="term" value="C:plasma membrane"/>
    <property type="evidence" value="ECO:0007669"/>
    <property type="project" value="TreeGrafter"/>
</dbReference>
<dbReference type="Pfam" id="PF00059">
    <property type="entry name" value="Lectin_C"/>
    <property type="match status" value="1"/>
</dbReference>
<dbReference type="PANTHER" id="PTHR46746:SF7">
    <property type="entry name" value="KILLER CELL LECTIN-LIKE RECEPTOR SUBFAMILY F MEMBER 1"/>
    <property type="match status" value="1"/>
</dbReference>
<dbReference type="OrthoDB" id="538816at2759"/>
<dbReference type="InterPro" id="IPR016186">
    <property type="entry name" value="C-type_lectin-like/link_sf"/>
</dbReference>
<dbReference type="Proteomes" id="UP001652624">
    <property type="component" value="Chromosome 7"/>
</dbReference>
<dbReference type="GO" id="GO:0030246">
    <property type="term" value="F:carbohydrate binding"/>
    <property type="evidence" value="ECO:0007669"/>
    <property type="project" value="UniProtKB-KW"/>
</dbReference>
<evidence type="ECO:0000256" key="3">
    <source>
        <dbReference type="SAM" id="Phobius"/>
    </source>
</evidence>
<dbReference type="PROSITE" id="PS50041">
    <property type="entry name" value="C_TYPE_LECTIN_2"/>
    <property type="match status" value="1"/>
</dbReference>
<sequence>MSTWMKLMKLEEDSEDPVQGNSLMYDLLWQIRERFHKGNEVMRARCKAMRRPQDVQSLSDSSSAGCSGNILENILKDIDVETTNVTRKVIGLKMQEEIYMTLNVQSKRNSVQASQLKFKDCSTMLHWYKILLRISGIINIIMILTLVSLTLLVSQGVLVKCRRTDINITQDNDVGNLSVNNGMRRNMDTCQCISEATKHTGLCPSEWFNYKEKCYWSSSEKKSFTDSYKYCLERKSHLLILQDQLEVNFLQKYLKQSNYVWIGLNFTTQKGTWTWVDGSQLDEKIFPVKGPAQENSCVVIKENKMYSETCSGVFKWICQY</sequence>
<keyword evidence="3" id="KW-0812">Transmembrane</keyword>
<dbReference type="InterPro" id="IPR051379">
    <property type="entry name" value="C-type_Lectin_Receptor_IMM"/>
</dbReference>
<proteinExistence type="predicted"/>
<dbReference type="Gene3D" id="3.10.100.10">
    <property type="entry name" value="Mannose-Binding Protein A, subunit A"/>
    <property type="match status" value="1"/>
</dbReference>
<dbReference type="eggNOG" id="KOG4297">
    <property type="taxonomic scope" value="Eukaryota"/>
</dbReference>
<dbReference type="STRING" id="9365.ENSEEUP00000013735"/>
<dbReference type="InterPro" id="IPR033992">
    <property type="entry name" value="NKR-like_CTLD"/>
</dbReference>
<protein>
    <submittedName>
        <fullName evidence="6">Killer cell lectin-like receptor subfamily F member 1</fullName>
    </submittedName>
</protein>
<dbReference type="AlphaFoldDB" id="A0A1S2Z9B2"/>
<dbReference type="SUPFAM" id="SSF56436">
    <property type="entry name" value="C-type lectin-like"/>
    <property type="match status" value="1"/>
</dbReference>
<feature type="domain" description="C-type lectin" evidence="4">
    <location>
        <begin position="210"/>
        <end position="319"/>
    </location>
</feature>
<keyword evidence="2" id="KW-0430">Lectin</keyword>
<reference evidence="6" key="1">
    <citation type="submission" date="2025-08" db="UniProtKB">
        <authorList>
            <consortium name="RefSeq"/>
        </authorList>
    </citation>
    <scope>IDENTIFICATION</scope>
</reference>
<dbReference type="InterPro" id="IPR016187">
    <property type="entry name" value="CTDL_fold"/>
</dbReference>
<gene>
    <name evidence="6" type="primary">KLRF1</name>
</gene>
<name>A0A1S2Z9B2_ERIEU</name>
<feature type="transmembrane region" description="Helical" evidence="3">
    <location>
        <begin position="130"/>
        <end position="153"/>
    </location>
</feature>
<comment type="subcellular location">
    <subcellularLocation>
        <location evidence="1">Membrane</location>
        <topology evidence="1">Single-pass membrane protein</topology>
    </subcellularLocation>
</comment>
<dbReference type="CDD" id="cd03593">
    <property type="entry name" value="CLECT_NK_receptors_like"/>
    <property type="match status" value="1"/>
</dbReference>
<dbReference type="InterPro" id="IPR001304">
    <property type="entry name" value="C-type_lectin-like"/>
</dbReference>
<evidence type="ECO:0000259" key="4">
    <source>
        <dbReference type="PROSITE" id="PS50041"/>
    </source>
</evidence>
<organism evidence="5 6">
    <name type="scientific">Erinaceus europaeus</name>
    <name type="common">Western European hedgehog</name>
    <dbReference type="NCBI Taxonomy" id="9365"/>
    <lineage>
        <taxon>Eukaryota</taxon>
        <taxon>Metazoa</taxon>
        <taxon>Chordata</taxon>
        <taxon>Craniata</taxon>
        <taxon>Vertebrata</taxon>
        <taxon>Euteleostomi</taxon>
        <taxon>Mammalia</taxon>
        <taxon>Eutheria</taxon>
        <taxon>Laurasiatheria</taxon>
        <taxon>Eulipotyphla</taxon>
        <taxon>Erinaceidae</taxon>
        <taxon>Erinaceinae</taxon>
        <taxon>Erinaceus</taxon>
    </lineage>
</organism>
<evidence type="ECO:0000256" key="1">
    <source>
        <dbReference type="ARBA" id="ARBA00004167"/>
    </source>
</evidence>
<keyword evidence="5" id="KW-1185">Reference proteome</keyword>
<keyword evidence="3" id="KW-1133">Transmembrane helix</keyword>
<dbReference type="PANTHER" id="PTHR46746">
    <property type="entry name" value="KILLER CELL LECTIN-LIKE RECEPTOR SUBFAMILY F MEMBER 2"/>
    <property type="match status" value="1"/>
</dbReference>
<evidence type="ECO:0000256" key="2">
    <source>
        <dbReference type="ARBA" id="ARBA00022734"/>
    </source>
</evidence>
<keyword evidence="3" id="KW-0472">Membrane</keyword>
<dbReference type="SMART" id="SM00034">
    <property type="entry name" value="CLECT"/>
    <property type="match status" value="1"/>
</dbReference>
<evidence type="ECO:0000313" key="5">
    <source>
        <dbReference type="Proteomes" id="UP001652624"/>
    </source>
</evidence>